<gene>
    <name evidence="1" type="ORF">GLW30_04745</name>
</gene>
<dbReference type="RefSeq" id="WP_159358130.1">
    <property type="nucleotide sequence ID" value="NZ_WMFC01000004.1"/>
</dbReference>
<dbReference type="AlphaFoldDB" id="A0A6B1ILH2"/>
<accession>A0A6B1ILH2</accession>
<proteinExistence type="predicted"/>
<reference evidence="1 2" key="1">
    <citation type="submission" date="2019-11" db="EMBL/GenBank/DDBJ databases">
        <title>Genome sequences of 17 halophilic strains isolated from different environments.</title>
        <authorList>
            <person name="Furrow R.E."/>
        </authorList>
    </citation>
    <scope>NUCLEOTIDE SEQUENCE [LARGE SCALE GENOMIC DNA]</scope>
    <source>
        <strain evidence="1 2">22502_06_Cabo</strain>
    </source>
</reference>
<organism evidence="1 2">
    <name type="scientific">Halorubrum distributum</name>
    <dbReference type="NCBI Taxonomy" id="29283"/>
    <lineage>
        <taxon>Archaea</taxon>
        <taxon>Methanobacteriati</taxon>
        <taxon>Methanobacteriota</taxon>
        <taxon>Stenosarchaea group</taxon>
        <taxon>Halobacteria</taxon>
        <taxon>Halobacteriales</taxon>
        <taxon>Haloferacaceae</taxon>
        <taxon>Halorubrum</taxon>
        <taxon>Halorubrum distributum group</taxon>
    </lineage>
</organism>
<sequence length="332" mass="38000">MVHLNVYECQLPEDDLQIWRYPSNNHDIPKIIDERYDSITTDTEVSPMIAVPTNDKGRQVLDDETEYEQNTVPWKEYLWIYSNLVQYSVIRHLIENHDFTPLQVAQNEAQTHRVNEVYRTDPVAEPVDGLEIRQGLKVRSRFWNLPDQGPFVGVNFAYTTTNIFTEPLDDVLDGVDDQEYWLKMNCPADCTHEDCTFHSHNGLVGELDEFTGSGEACQYAADGSGQYASVSPTVEGIDTNPPVERVTIEANYANIRKWATEKYGSRHSSIIEDIGRDRLDIPDRLSERKASEREAKYELGQLNELMDQIDRDVELLTGQTLTIADQPVEVLT</sequence>
<protein>
    <submittedName>
        <fullName evidence="1">Uncharacterized protein</fullName>
    </submittedName>
</protein>
<comment type="caution">
    <text evidence="1">The sequence shown here is derived from an EMBL/GenBank/DDBJ whole genome shotgun (WGS) entry which is preliminary data.</text>
</comment>
<evidence type="ECO:0000313" key="1">
    <source>
        <dbReference type="EMBL" id="MYL67032.1"/>
    </source>
</evidence>
<dbReference type="EMBL" id="WMFC01000004">
    <property type="protein sequence ID" value="MYL67032.1"/>
    <property type="molecule type" value="Genomic_DNA"/>
</dbReference>
<name>A0A6B1ILH2_9EURY</name>
<evidence type="ECO:0000313" key="2">
    <source>
        <dbReference type="Proteomes" id="UP000452321"/>
    </source>
</evidence>
<dbReference type="Proteomes" id="UP000452321">
    <property type="component" value="Unassembled WGS sequence"/>
</dbReference>